<dbReference type="InterPro" id="IPR011009">
    <property type="entry name" value="Kinase-like_dom_sf"/>
</dbReference>
<keyword evidence="3" id="KW-1185">Reference proteome</keyword>
<feature type="domain" description="AAA+ ATPase" evidence="1">
    <location>
        <begin position="346"/>
        <end position="464"/>
    </location>
</feature>
<evidence type="ECO:0000259" key="1">
    <source>
        <dbReference type="SMART" id="SM00382"/>
    </source>
</evidence>
<dbReference type="RefSeq" id="WP_393012349.1">
    <property type="nucleotide sequence ID" value="NZ_JAZAQF010000057.1"/>
</dbReference>
<evidence type="ECO:0000313" key="3">
    <source>
        <dbReference type="Proteomes" id="UP001604335"/>
    </source>
</evidence>
<dbReference type="Gene3D" id="3.40.50.300">
    <property type="entry name" value="P-loop containing nucleotide triphosphate hydrolases"/>
    <property type="match status" value="1"/>
</dbReference>
<dbReference type="PANTHER" id="PTHR43883">
    <property type="entry name" value="SLR0207 PROTEIN"/>
    <property type="match status" value="1"/>
</dbReference>
<protein>
    <submittedName>
        <fullName evidence="2">AAA family ATPase</fullName>
    </submittedName>
</protein>
<dbReference type="InterPro" id="IPR052732">
    <property type="entry name" value="Cell-binding_unc_protein"/>
</dbReference>
<dbReference type="InterPro" id="IPR027417">
    <property type="entry name" value="P-loop_NTPase"/>
</dbReference>
<dbReference type="InterPro" id="IPR002575">
    <property type="entry name" value="Aminoglycoside_PTrfase"/>
</dbReference>
<dbReference type="PANTHER" id="PTHR43883:SF1">
    <property type="entry name" value="GLUCONOKINASE"/>
    <property type="match status" value="1"/>
</dbReference>
<gene>
    <name evidence="2" type="ORF">VPK24_09075</name>
</gene>
<organism evidence="2 3">
    <name type="scientific">Limnothrix redekei LRLZ20PSL1</name>
    <dbReference type="NCBI Taxonomy" id="3112953"/>
    <lineage>
        <taxon>Bacteria</taxon>
        <taxon>Bacillati</taxon>
        <taxon>Cyanobacteriota</taxon>
        <taxon>Cyanophyceae</taxon>
        <taxon>Pseudanabaenales</taxon>
        <taxon>Pseudanabaenaceae</taxon>
        <taxon>Limnothrix</taxon>
    </lineage>
</organism>
<comment type="caution">
    <text evidence="2">The sequence shown here is derived from an EMBL/GenBank/DDBJ whole genome shotgun (WGS) entry which is preliminary data.</text>
</comment>
<dbReference type="SUPFAM" id="SSF56112">
    <property type="entry name" value="Protein kinase-like (PK-like)"/>
    <property type="match status" value="1"/>
</dbReference>
<dbReference type="SMART" id="SM00382">
    <property type="entry name" value="AAA"/>
    <property type="match status" value="1"/>
</dbReference>
<sequence length="514" mass="57527">MDSTLPPLVQQMLQPEFYPHPVQEPIALIQTHVSFVFITGDWVYKLKKPVNFGFLDYSTLERRKEFCAQEIALNQRSAAELYVGVVPIIQTGDRYQLAEVGEAEASNGAVEYAVKMHQFPQENLMSARFDRGEITEAEIIELARVVAEFHRTAPTSDYINSFGEIPQIKVSFDENFQQTTGYIGGPQTQAQFDLTQSWTEAFFAENGELFQSRVTGGFIRNGHGDLHLGNICWLNDRPLLFDCIEFNEPFRFVDTIYDVAFLAMDLEARGRIDLANAFVNEYAERSGDWAGLALLPLYLSRQSYVRAKVTSFLLNDPAIPEADRAAAHDRAAAYYRQAASYAQPRSGQVILMCGLSGSGKSTVARQLARQTNGIQIRSDAVRKHLGAVPLDQKGPQSLYSAEMTAKTYDHLLQLGLDLASRGETVILDAKYDRQALRQTVIAATQERELDLEIVHCQAPIEVLRDRLNQRTGDIADATADLLAAQVAAFEAFSNEERLWVREVDTARGGDLKLQ</sequence>
<dbReference type="EMBL" id="JAZAQF010000057">
    <property type="protein sequence ID" value="MFG3817785.1"/>
    <property type="molecule type" value="Genomic_DNA"/>
</dbReference>
<evidence type="ECO:0000313" key="2">
    <source>
        <dbReference type="EMBL" id="MFG3817785.1"/>
    </source>
</evidence>
<dbReference type="SUPFAM" id="SSF52540">
    <property type="entry name" value="P-loop containing nucleoside triphosphate hydrolases"/>
    <property type="match status" value="1"/>
</dbReference>
<dbReference type="Pfam" id="PF01636">
    <property type="entry name" value="APH"/>
    <property type="match status" value="1"/>
</dbReference>
<proteinExistence type="predicted"/>
<dbReference type="InterPro" id="IPR003593">
    <property type="entry name" value="AAA+_ATPase"/>
</dbReference>
<accession>A0ABW7C9E4</accession>
<dbReference type="Pfam" id="PF13671">
    <property type="entry name" value="AAA_33"/>
    <property type="match status" value="1"/>
</dbReference>
<name>A0ABW7C9E4_9CYAN</name>
<dbReference type="Proteomes" id="UP001604335">
    <property type="component" value="Unassembled WGS sequence"/>
</dbReference>
<reference evidence="3" key="1">
    <citation type="journal article" date="2024" name="Algal Res.">
        <title>Biochemical, toxicological and genomic investigation of a high-biomass producing Limnothrix strain isolated from Italian shallow drinking water reservoir.</title>
        <authorList>
            <person name="Simonazzi M."/>
            <person name="Shishido T.K."/>
            <person name="Delbaje E."/>
            <person name="Wahlsten M."/>
            <person name="Fewer D.P."/>
            <person name="Sivonen K."/>
            <person name="Pezzolesi L."/>
            <person name="Pistocchi R."/>
        </authorList>
    </citation>
    <scope>NUCLEOTIDE SEQUENCE [LARGE SCALE GENOMIC DNA]</scope>
    <source>
        <strain evidence="3">LRLZ20PSL1</strain>
    </source>
</reference>